<evidence type="ECO:0000256" key="2">
    <source>
        <dbReference type="ARBA" id="ARBA00004635"/>
    </source>
</evidence>
<dbReference type="SUPFAM" id="SSF50156">
    <property type="entry name" value="PDZ domain-like"/>
    <property type="match status" value="1"/>
</dbReference>
<reference evidence="16" key="3">
    <citation type="submission" date="2025-09" db="UniProtKB">
        <authorList>
            <consortium name="Ensembl"/>
        </authorList>
    </citation>
    <scope>IDENTIFICATION</scope>
    <source>
        <strain evidence="16">Thoroughbred</strain>
    </source>
</reference>
<dbReference type="SMART" id="SM00228">
    <property type="entry name" value="PDZ"/>
    <property type="match status" value="1"/>
</dbReference>
<sequence>MFADLDYDIEEDKLGIPTVPGKVTLQKDAQNLIGISIGGGAQYCPCLYIVQVFDNTPAALDGTVAAGDEITGVNGRSIKGKTKVEVAKMIQEVKGEVTIHYNKLQADPKQGMSLDIVLKKVKHRLVENMSSGTADALGLSRAILCNDGLVKRLEELERTAELYKGMTEHTKNLLRAFYELSQTHRAFGDVFSVIGVREPQPAASEAFVKFADAHRSIEKFGIRLLKTIKPMLTDLNTYLNKAIPDTRLTIKKYLDVKFEYLSYCLKVKEMDDEEYSCIVSVTGVGAQPWCWQGSGYKLPLAASQSPKNVLGLLRTPVGSGQPRRGRGDWAGPLFLETGGCPSPPPAPLGIGVRASLLWDCSQAAPRPAAPTAFVRPLRGKTIFLTPKRHF</sequence>
<keyword evidence="7" id="KW-0009">Actin-binding</keyword>
<dbReference type="Pfam" id="PF06456">
    <property type="entry name" value="Arfaptin"/>
    <property type="match status" value="1"/>
</dbReference>
<feature type="domain" description="PDZ" evidence="14">
    <location>
        <begin position="22"/>
        <end position="105"/>
    </location>
</feature>
<evidence type="ECO:0000256" key="4">
    <source>
        <dbReference type="ARBA" id="ARBA00022599"/>
    </source>
</evidence>
<evidence type="ECO:0000256" key="11">
    <source>
        <dbReference type="ARBA" id="ARBA00033721"/>
    </source>
</evidence>
<dbReference type="GO" id="GO:0048471">
    <property type="term" value="C:perinuclear region of cytoplasm"/>
    <property type="evidence" value="ECO:0007669"/>
    <property type="project" value="UniProtKB-SubCell"/>
</dbReference>
<keyword evidence="6" id="KW-0564">Palmitate</keyword>
<keyword evidence="17" id="KW-1185">Reference proteome</keyword>
<dbReference type="Pfam" id="PF00595">
    <property type="entry name" value="PDZ"/>
    <property type="match status" value="1"/>
</dbReference>
<evidence type="ECO:0000256" key="3">
    <source>
        <dbReference type="ARBA" id="ARBA00017975"/>
    </source>
</evidence>
<evidence type="ECO:0000256" key="8">
    <source>
        <dbReference type="ARBA" id="ARBA00023288"/>
    </source>
</evidence>
<protein>
    <recommendedName>
        <fullName evidence="3">PRKCA-binding protein</fullName>
    </recommendedName>
    <alternativeName>
        <fullName evidence="10">Protein interacting with C kinase 1</fullName>
    </alternativeName>
    <alternativeName>
        <fullName evidence="9">Protein kinase C-alpha-binding protein</fullName>
    </alternativeName>
</protein>
<dbReference type="Gene3D" id="1.20.1270.60">
    <property type="entry name" value="Arfaptin homology (AH) domain/BAR domain"/>
    <property type="match status" value="1"/>
</dbReference>
<keyword evidence="5" id="KW-0106">Calcium</keyword>
<dbReference type="GeneTree" id="ENSGT00950000183040"/>
<dbReference type="SMART" id="SM01015">
    <property type="entry name" value="Arfaptin"/>
    <property type="match status" value="1"/>
</dbReference>
<evidence type="ECO:0000259" key="15">
    <source>
        <dbReference type="PROSITE" id="PS50870"/>
    </source>
</evidence>
<gene>
    <name evidence="16" type="primary">PICK1</name>
</gene>
<name>A0A9L0RCV2_HORSE</name>
<reference evidence="16 17" key="1">
    <citation type="journal article" date="2009" name="Science">
        <title>Genome sequence, comparative analysis, and population genetics of the domestic horse.</title>
        <authorList>
            <consortium name="Broad Institute Genome Sequencing Platform"/>
            <consortium name="Broad Institute Whole Genome Assembly Team"/>
            <person name="Wade C.M."/>
            <person name="Giulotto E."/>
            <person name="Sigurdsson S."/>
            <person name="Zoli M."/>
            <person name="Gnerre S."/>
            <person name="Imsland F."/>
            <person name="Lear T.L."/>
            <person name="Adelson D.L."/>
            <person name="Bailey E."/>
            <person name="Bellone R.R."/>
            <person name="Bloecker H."/>
            <person name="Distl O."/>
            <person name="Edgar R.C."/>
            <person name="Garber M."/>
            <person name="Leeb T."/>
            <person name="Mauceli E."/>
            <person name="MacLeod J.N."/>
            <person name="Penedo M.C.T."/>
            <person name="Raison J.M."/>
            <person name="Sharpe T."/>
            <person name="Vogel J."/>
            <person name="Andersson L."/>
            <person name="Antczak D.F."/>
            <person name="Biagi T."/>
            <person name="Binns M.M."/>
            <person name="Chowdhary B.P."/>
            <person name="Coleman S.J."/>
            <person name="Della Valle G."/>
            <person name="Fryc S."/>
            <person name="Guerin G."/>
            <person name="Hasegawa T."/>
            <person name="Hill E.W."/>
            <person name="Jurka J."/>
            <person name="Kiialainen A."/>
            <person name="Lindgren G."/>
            <person name="Liu J."/>
            <person name="Magnani E."/>
            <person name="Mickelson J.R."/>
            <person name="Murray J."/>
            <person name="Nergadze S.G."/>
            <person name="Onofrio R."/>
            <person name="Pedroni S."/>
            <person name="Piras M.F."/>
            <person name="Raudsepp T."/>
            <person name="Rocchi M."/>
            <person name="Roeed K.H."/>
            <person name="Ryder O.A."/>
            <person name="Searle S."/>
            <person name="Skow L."/>
            <person name="Swinburne J.E."/>
            <person name="Syvaenen A.C."/>
            <person name="Tozaki T."/>
            <person name="Valberg S.J."/>
            <person name="Vaudin M."/>
            <person name="White J.R."/>
            <person name="Zody M.C."/>
            <person name="Lander E.S."/>
            <person name="Lindblad-Toh K."/>
        </authorList>
    </citation>
    <scope>NUCLEOTIDE SEQUENCE [LARGE SCALE GENOMIC DNA]</scope>
    <source>
        <strain evidence="16 17">Thoroughbred</strain>
    </source>
</reference>
<keyword evidence="4" id="KW-0770">Synapse</keyword>
<dbReference type="GO" id="GO:0045202">
    <property type="term" value="C:synapse"/>
    <property type="evidence" value="ECO:0007669"/>
    <property type="project" value="UniProtKB-SubCell"/>
</dbReference>
<evidence type="ECO:0000256" key="1">
    <source>
        <dbReference type="ARBA" id="ARBA00004556"/>
    </source>
</evidence>
<dbReference type="Gene3D" id="2.30.42.10">
    <property type="match status" value="1"/>
</dbReference>
<evidence type="ECO:0000256" key="12">
    <source>
        <dbReference type="ARBA" id="ARBA00034102"/>
    </source>
</evidence>
<reference evidence="16" key="2">
    <citation type="submission" date="2025-08" db="UniProtKB">
        <authorList>
            <consortium name="Ensembl"/>
        </authorList>
    </citation>
    <scope>IDENTIFICATION</scope>
    <source>
        <strain evidence="16">Thoroughbred</strain>
    </source>
</reference>
<dbReference type="AlphaFoldDB" id="A0A9L0RCV2"/>
<dbReference type="GO" id="GO:0016020">
    <property type="term" value="C:membrane"/>
    <property type="evidence" value="ECO:0007669"/>
    <property type="project" value="UniProtKB-SubCell"/>
</dbReference>
<dbReference type="InterPro" id="IPR010504">
    <property type="entry name" value="AH_dom"/>
</dbReference>
<dbReference type="Proteomes" id="UP000002281">
    <property type="component" value="Chromosome 28"/>
</dbReference>
<dbReference type="InterPro" id="IPR030798">
    <property type="entry name" value="Arfaptin_fam"/>
</dbReference>
<dbReference type="Ensembl" id="ENSECAT00000079845.1">
    <property type="protein sequence ID" value="ENSECAP00000061802.1"/>
    <property type="gene ID" value="ENSECAG00000003570.4"/>
</dbReference>
<comment type="subcellular location">
    <subcellularLocation>
        <location evidence="1">Cytoplasm</location>
        <location evidence="1">Perinuclear region</location>
    </subcellularLocation>
    <subcellularLocation>
        <location evidence="2">Membrane</location>
        <topology evidence="2">Lipid-anchor</topology>
    </subcellularLocation>
    <subcellularLocation>
        <location evidence="12">Synapse</location>
        <location evidence="12">Synaptosome</location>
    </subcellularLocation>
</comment>
<organism evidence="16 17">
    <name type="scientific">Equus caballus</name>
    <name type="common">Horse</name>
    <dbReference type="NCBI Taxonomy" id="9796"/>
    <lineage>
        <taxon>Eukaryota</taxon>
        <taxon>Metazoa</taxon>
        <taxon>Chordata</taxon>
        <taxon>Craniata</taxon>
        <taxon>Vertebrata</taxon>
        <taxon>Euteleostomi</taxon>
        <taxon>Mammalia</taxon>
        <taxon>Eutheria</taxon>
        <taxon>Laurasiatheria</taxon>
        <taxon>Perissodactyla</taxon>
        <taxon>Equidae</taxon>
        <taxon>Equus</taxon>
    </lineage>
</organism>
<dbReference type="GO" id="GO:0003779">
    <property type="term" value="F:actin binding"/>
    <property type="evidence" value="ECO:0007669"/>
    <property type="project" value="UniProtKB-KW"/>
</dbReference>
<comment type="subunit">
    <text evidence="13">Monomer and homodimer. Interacts with CXADR. Interacts presynaptically with the glutamate receptors GRIA2, GRIA3, GRIK3, isoform 3 of GRIA4, isoform A of GRM4, GRM7 and GRM8; with NAPA and NAPB; and with BTG2. The interaction with NAPA and NAPB disrupts the interaction with GRIA2, conducting to the internalization of GRIA2. Interacts with PRKCA; with the amine transporters SLC6A2 and SLC6A3; with the channels ASIC1 and ASIC2; with the GTP-binding proteins ARF1 and ARF3; with the ephrin receptor tyrosine kinases EPHA7, EPHB1 and EPHB2; with ERBB2 and through its PDZ domain with the C-terminal tail of PRLHR. Interacts with UNC5A. Interacts (via AH domain) with NCS1/FREQ; in a calcium-dependent manner. Interacts with F-actin and associates with the ARP2/3 complex. Interacts (via PDZ domain) with ARF1 (activated); the interaction blocks Arp2/3 complex inhibition. Interacts with SORCS3.</text>
</comment>
<dbReference type="CDD" id="cd06722">
    <property type="entry name" value="PDZ_PICK1-like"/>
    <property type="match status" value="1"/>
</dbReference>
<evidence type="ECO:0000259" key="14">
    <source>
        <dbReference type="PROSITE" id="PS50106"/>
    </source>
</evidence>
<evidence type="ECO:0000256" key="6">
    <source>
        <dbReference type="ARBA" id="ARBA00023139"/>
    </source>
</evidence>
<dbReference type="SUPFAM" id="SSF103657">
    <property type="entry name" value="BAR/IMD domain-like"/>
    <property type="match status" value="1"/>
</dbReference>
<dbReference type="PANTHER" id="PTHR12141">
    <property type="entry name" value="ARFAPTIN-RELATED"/>
    <property type="match status" value="1"/>
</dbReference>
<dbReference type="GO" id="GO:0019904">
    <property type="term" value="F:protein domain specific binding"/>
    <property type="evidence" value="ECO:0007669"/>
    <property type="project" value="InterPro"/>
</dbReference>
<evidence type="ECO:0000256" key="10">
    <source>
        <dbReference type="ARBA" id="ARBA00032804"/>
    </source>
</evidence>
<evidence type="ECO:0000256" key="13">
    <source>
        <dbReference type="ARBA" id="ARBA00093501"/>
    </source>
</evidence>
<dbReference type="InterPro" id="IPR001478">
    <property type="entry name" value="PDZ"/>
</dbReference>
<keyword evidence="8" id="KW-0449">Lipoprotein</keyword>
<dbReference type="FunFam" id="2.30.42.10:FF:000073">
    <property type="entry name" value="Interacting with PRKCA"/>
    <property type="match status" value="1"/>
</dbReference>
<dbReference type="PANTHER" id="PTHR12141:SF1">
    <property type="entry name" value="PRKCA-BINDING PROTEIN"/>
    <property type="match status" value="1"/>
</dbReference>
<feature type="domain" description="AH" evidence="15">
    <location>
        <begin position="144"/>
        <end position="288"/>
    </location>
</feature>
<dbReference type="InterPro" id="IPR027267">
    <property type="entry name" value="AH/BAR_dom_sf"/>
</dbReference>
<comment type="function">
    <text evidence="11">Probable adapter protein that bind to and organize the subcellular localization of a variety of membrane proteins containing some PDZ recognition sequence. Involved in the clustering of various receptors, possibly by acting at the receptor internalization level. Plays a role in synaptic plasticity by regulating the trafficking and internalization of AMPA receptors. May be regulated upon PRKCA activation. May regulate ASIC1/ASIC3 channel. Regulates actin polymerization by inhibiting the actin-nucleating activity of the Arp2/3 complex; the function is competitive with nucleation promoting factors and is linked to neuronal morphology regulation and AMPA receptor (AMPAR) endocytosis. Via interaction with the Arp2/3 complex involved in regulation of synaptic plasicity of excitatory synapses and required for spine shrinkage during long-term depression (LTD). Involved in regulation of astrocyte morphology, antagonistic to Arp2/3 complex activator WASL/N-WASP function.</text>
</comment>
<evidence type="ECO:0000256" key="5">
    <source>
        <dbReference type="ARBA" id="ARBA00022837"/>
    </source>
</evidence>
<dbReference type="PROSITE" id="PS50106">
    <property type="entry name" value="PDZ"/>
    <property type="match status" value="1"/>
</dbReference>
<keyword evidence="4" id="KW-0771">Synaptosome</keyword>
<proteinExistence type="predicted"/>
<evidence type="ECO:0000256" key="7">
    <source>
        <dbReference type="ARBA" id="ARBA00023203"/>
    </source>
</evidence>
<evidence type="ECO:0000313" key="17">
    <source>
        <dbReference type="Proteomes" id="UP000002281"/>
    </source>
</evidence>
<accession>A0A9L0RCV2</accession>
<dbReference type="GO" id="GO:0043005">
    <property type="term" value="C:neuron projection"/>
    <property type="evidence" value="ECO:0007669"/>
    <property type="project" value="UniProtKB-KW"/>
</dbReference>
<evidence type="ECO:0000313" key="16">
    <source>
        <dbReference type="Ensembl" id="ENSECAP00000061802.1"/>
    </source>
</evidence>
<evidence type="ECO:0000256" key="9">
    <source>
        <dbReference type="ARBA" id="ARBA00031097"/>
    </source>
</evidence>
<dbReference type="InterPro" id="IPR036034">
    <property type="entry name" value="PDZ_sf"/>
</dbReference>
<dbReference type="PROSITE" id="PS50870">
    <property type="entry name" value="AH"/>
    <property type="match status" value="1"/>
</dbReference>